<gene>
    <name evidence="5" type="ORF">ACFF45_18845</name>
</gene>
<keyword evidence="6" id="KW-1185">Reference proteome</keyword>
<feature type="region of interest" description="Disordered" evidence="4">
    <location>
        <begin position="1"/>
        <end position="35"/>
    </location>
</feature>
<feature type="non-terminal residue" evidence="5">
    <location>
        <position position="178"/>
    </location>
</feature>
<dbReference type="Gene3D" id="3.30.390.10">
    <property type="entry name" value="Enolase-like, N-terminal domain"/>
    <property type="match status" value="1"/>
</dbReference>
<organism evidence="5 6">
    <name type="scientific">Streptomyces cinereospinus</name>
    <dbReference type="NCBI Taxonomy" id="285561"/>
    <lineage>
        <taxon>Bacteria</taxon>
        <taxon>Bacillati</taxon>
        <taxon>Actinomycetota</taxon>
        <taxon>Actinomycetes</taxon>
        <taxon>Kitasatosporales</taxon>
        <taxon>Streptomycetaceae</taxon>
        <taxon>Streptomyces</taxon>
    </lineage>
</organism>
<comment type="cofactor">
    <cofactor evidence="1">
        <name>Mg(2+)</name>
        <dbReference type="ChEBI" id="CHEBI:18420"/>
    </cofactor>
</comment>
<dbReference type="Proteomes" id="UP001589709">
    <property type="component" value="Unassembled WGS sequence"/>
</dbReference>
<name>A0ABV5N4F4_9ACTN</name>
<proteinExistence type="predicted"/>
<evidence type="ECO:0000256" key="4">
    <source>
        <dbReference type="SAM" id="MobiDB-lite"/>
    </source>
</evidence>
<evidence type="ECO:0000256" key="3">
    <source>
        <dbReference type="ARBA" id="ARBA00022842"/>
    </source>
</evidence>
<sequence length="178" mass="18437">MSPSPGPRVTAVDPYDVRFPTSREPDGFDAMNPDPDRSAAYVVLRTDAADGPEGHGFAFTTGRGNEVEAVAAEALRGQVAGRSVGELCADRGTLSRDLVGDGRLRRLGPEPEKGVTPRAIGAVVEAGIRVTCVNPADTPWIGRLPDAAVGPAVERAALEARRPTGRPVTAAEVAVACG</sequence>
<protein>
    <submittedName>
        <fullName evidence="5">Uncharacterized protein</fullName>
    </submittedName>
</protein>
<evidence type="ECO:0000313" key="6">
    <source>
        <dbReference type="Proteomes" id="UP001589709"/>
    </source>
</evidence>
<evidence type="ECO:0000313" key="5">
    <source>
        <dbReference type="EMBL" id="MFB9464709.1"/>
    </source>
</evidence>
<keyword evidence="3" id="KW-0460">Magnesium</keyword>
<reference evidence="5 6" key="1">
    <citation type="submission" date="2024-09" db="EMBL/GenBank/DDBJ databases">
        <authorList>
            <person name="Sun Q."/>
            <person name="Mori K."/>
        </authorList>
    </citation>
    <scope>NUCLEOTIDE SEQUENCE [LARGE SCALE GENOMIC DNA]</scope>
    <source>
        <strain evidence="5 6">JCM 6917</strain>
    </source>
</reference>
<evidence type="ECO:0000256" key="2">
    <source>
        <dbReference type="ARBA" id="ARBA00022723"/>
    </source>
</evidence>
<dbReference type="PANTHER" id="PTHR13794">
    <property type="entry name" value="ENOLASE SUPERFAMILY, MANDELATE RACEMASE"/>
    <property type="match status" value="1"/>
</dbReference>
<dbReference type="InterPro" id="IPR029017">
    <property type="entry name" value="Enolase-like_N"/>
</dbReference>
<evidence type="ECO:0000256" key="1">
    <source>
        <dbReference type="ARBA" id="ARBA00001946"/>
    </source>
</evidence>
<keyword evidence="2" id="KW-0479">Metal-binding</keyword>
<dbReference type="PANTHER" id="PTHR13794:SF58">
    <property type="entry name" value="MITOCHONDRIAL ENOLASE SUPERFAMILY MEMBER 1"/>
    <property type="match status" value="1"/>
</dbReference>
<dbReference type="EMBL" id="JBHMCY010000034">
    <property type="protein sequence ID" value="MFB9464709.1"/>
    <property type="molecule type" value="Genomic_DNA"/>
</dbReference>
<comment type="caution">
    <text evidence="5">The sequence shown here is derived from an EMBL/GenBank/DDBJ whole genome shotgun (WGS) entry which is preliminary data.</text>
</comment>
<dbReference type="SUPFAM" id="SSF54826">
    <property type="entry name" value="Enolase N-terminal domain-like"/>
    <property type="match status" value="1"/>
</dbReference>
<dbReference type="InterPro" id="IPR046945">
    <property type="entry name" value="RHMD-like"/>
</dbReference>
<accession>A0ABV5N4F4</accession>